<sequence>MKTIFVDPATGDVCKEGDTIYRPVFGETLQKIANDDTTGGDLLFQDSSDLAKWLVEDFQEMGGILTTEDL</sequence>
<evidence type="ECO:0000313" key="2">
    <source>
        <dbReference type="Proteomes" id="UP000708208"/>
    </source>
</evidence>
<protein>
    <submittedName>
        <fullName evidence="1">Uncharacterized protein</fullName>
    </submittedName>
</protein>
<dbReference type="AlphaFoldDB" id="A0A8J2PFI0"/>
<gene>
    <name evidence="1" type="ORF">AFUS01_LOCUS30515</name>
</gene>
<feature type="non-terminal residue" evidence="1">
    <location>
        <position position="70"/>
    </location>
</feature>
<name>A0A8J2PFI0_9HEXA</name>
<comment type="caution">
    <text evidence="1">The sequence shown here is derived from an EMBL/GenBank/DDBJ whole genome shotgun (WGS) entry which is preliminary data.</text>
</comment>
<dbReference type="OrthoDB" id="1081007at2759"/>
<evidence type="ECO:0000313" key="1">
    <source>
        <dbReference type="EMBL" id="CAG7820108.1"/>
    </source>
</evidence>
<organism evidence="1 2">
    <name type="scientific">Allacma fusca</name>
    <dbReference type="NCBI Taxonomy" id="39272"/>
    <lineage>
        <taxon>Eukaryota</taxon>
        <taxon>Metazoa</taxon>
        <taxon>Ecdysozoa</taxon>
        <taxon>Arthropoda</taxon>
        <taxon>Hexapoda</taxon>
        <taxon>Collembola</taxon>
        <taxon>Symphypleona</taxon>
        <taxon>Sminthuridae</taxon>
        <taxon>Allacma</taxon>
    </lineage>
</organism>
<dbReference type="Pfam" id="PF01019">
    <property type="entry name" value="G_glu_transpept"/>
    <property type="match status" value="1"/>
</dbReference>
<dbReference type="Proteomes" id="UP000708208">
    <property type="component" value="Unassembled WGS sequence"/>
</dbReference>
<proteinExistence type="predicted"/>
<accession>A0A8J2PFI0</accession>
<dbReference type="EMBL" id="CAJVCH010469315">
    <property type="protein sequence ID" value="CAG7820108.1"/>
    <property type="molecule type" value="Genomic_DNA"/>
</dbReference>
<reference evidence="1" key="1">
    <citation type="submission" date="2021-06" db="EMBL/GenBank/DDBJ databases">
        <authorList>
            <person name="Hodson N. C."/>
            <person name="Mongue J. A."/>
            <person name="Jaron S. K."/>
        </authorList>
    </citation>
    <scope>NUCLEOTIDE SEQUENCE</scope>
</reference>
<keyword evidence="2" id="KW-1185">Reference proteome</keyword>